<dbReference type="OrthoDB" id="298344at2759"/>
<evidence type="ECO:0000313" key="6">
    <source>
        <dbReference type="EMBL" id="TKY85688.1"/>
    </source>
</evidence>
<evidence type="ECO:0000256" key="1">
    <source>
        <dbReference type="ARBA" id="ARBA00004123"/>
    </source>
</evidence>
<feature type="compositionally biased region" description="Low complexity" evidence="4">
    <location>
        <begin position="21"/>
        <end position="41"/>
    </location>
</feature>
<organism evidence="6 7">
    <name type="scientific">Sporisorium graminicola</name>
    <dbReference type="NCBI Taxonomy" id="280036"/>
    <lineage>
        <taxon>Eukaryota</taxon>
        <taxon>Fungi</taxon>
        <taxon>Dikarya</taxon>
        <taxon>Basidiomycota</taxon>
        <taxon>Ustilaginomycotina</taxon>
        <taxon>Ustilaginomycetes</taxon>
        <taxon>Ustilaginales</taxon>
        <taxon>Ustilaginaceae</taxon>
        <taxon>Sporisorium</taxon>
    </lineage>
</organism>
<comment type="subcellular location">
    <subcellularLocation>
        <location evidence="1">Nucleus</location>
    </subcellularLocation>
</comment>
<dbReference type="SUPFAM" id="SSF57903">
    <property type="entry name" value="FYVE/PHD zinc finger"/>
    <property type="match status" value="1"/>
</dbReference>
<proteinExistence type="predicted"/>
<evidence type="ECO:0000259" key="5">
    <source>
        <dbReference type="PROSITE" id="PS51184"/>
    </source>
</evidence>
<feature type="region of interest" description="Disordered" evidence="4">
    <location>
        <begin position="1072"/>
        <end position="1146"/>
    </location>
</feature>
<gene>
    <name evidence="6" type="ORF">EX895_005228</name>
</gene>
<evidence type="ECO:0000256" key="4">
    <source>
        <dbReference type="SAM" id="MobiDB-lite"/>
    </source>
</evidence>
<keyword evidence="7" id="KW-1185">Reference proteome</keyword>
<dbReference type="SUPFAM" id="SSF51197">
    <property type="entry name" value="Clavaminate synthase-like"/>
    <property type="match status" value="1"/>
</dbReference>
<feature type="compositionally biased region" description="Polar residues" evidence="4">
    <location>
        <begin position="1530"/>
        <end position="1541"/>
    </location>
</feature>
<dbReference type="GO" id="GO:0005634">
    <property type="term" value="C:nucleus"/>
    <property type="evidence" value="ECO:0007669"/>
    <property type="project" value="UniProtKB-SubCell"/>
</dbReference>
<feature type="domain" description="JmjC" evidence="5">
    <location>
        <begin position="599"/>
        <end position="752"/>
    </location>
</feature>
<comment type="caution">
    <text evidence="6">The sequence shown here is derived from an EMBL/GenBank/DDBJ whole genome shotgun (WGS) entry which is preliminary data.</text>
</comment>
<protein>
    <recommendedName>
        <fullName evidence="5">JmjC domain-containing protein</fullName>
    </recommendedName>
</protein>
<feature type="region of interest" description="Disordered" evidence="4">
    <location>
        <begin position="300"/>
        <end position="330"/>
    </location>
</feature>
<accession>A0A4U7KR64</accession>
<dbReference type="EMBL" id="SRRM01000019">
    <property type="protein sequence ID" value="TKY85688.1"/>
    <property type="molecule type" value="Genomic_DNA"/>
</dbReference>
<feature type="compositionally biased region" description="Pro residues" evidence="4">
    <location>
        <begin position="314"/>
        <end position="324"/>
    </location>
</feature>
<dbReference type="CDD" id="cd00065">
    <property type="entry name" value="FYVE_like_SF"/>
    <property type="match status" value="1"/>
</dbReference>
<sequence length="1554" mass="167266">MSDLHKPYLAVTATRASLTLASASLPQQQQTQQTHMPTQTPVDPRPRASAPAPPRQSPDSATLSAIATLPAPPRALASMPSSSATTLGSIPSSSSGSMSSTGSSAYTSSPSNSSSACTSSPSNSLQSQPQPSRSTPQVNPRSASGSLNRFANRPVSQSILQQESSPGLERGDVANATFSGCASQPLHETGRSPKPLSASQPLQRIVAPTGLQSSMEAPFHIQNKSVSHSHSTHASTLQSPRSNAVPALPSASNGVKGSPQQTPNASDVLPTQSPRMIARTTSSQGLRTPSQAEIASATYSPLRPASPNGHESPKQPPRVPPVPNVNPTDLASPQVARSLSLQSPRGIQVVALTKTIAEPEQPLAQPATNSHVLQTRMPVGPPDIFDPSSQVAAQPVIPLDGSSSLDASEQTTTNPVQENAAPSSDSKKSLARTSPPAASSPNNAVDPKLLLGLRGSFLTSSEPVDYESLVSDTENFKPISFISCLEISVEELEEHIISIVEQQGEPLVISDLDKCPAWTSDLFSPQKYESLQPGVEADGHTVLLRNLTDWTDQALPLHAFMARCVSQRTYPPEQLEKLYGKDLPCPQEWSQALVKLVHPRLGYHGEQDASASLRDRARSVTQMCYYGPGQTCTPLHRDLCSSLGQNLMVWSDPEASAMWMITHPEDADAVDRYIETKGGDPYSEGYAPHPNELRDAPFPVSCWKQRVGDLVLIPARASHMVINLGGRTLKAAWSRLTIDTLGSALLNDLPLYQRMCRVETYHIKPVIEEMLLAYTGQVEADFAKSHEISTVSIRDLRALLKMYDAILSDVFVPDWREIKLEGGYDSYVECDFCGADVWHGYFECQEGETLCALCYCQGRLCGCSNALEALQPRQHWRSFGERLQFRNKAAQVLLSADPSLALPINERANASDDEAEDEPPLLPVQVLEEDDVGKGSWPFSFMAAMNLYKLRQTAGWQGNLAPCKICNANVDLSQRYHCKPCNQSFCHGCLLHKLYIHPAHTLAQNEPKPFHGYHKKLSTLDYKEWKQDPLEFCEEARAHFALIEAARTKMKCRPINESCRIGFLDITDKHPHGLTGTLGVRRPPKTKVHKARTTTEPASSSPPSTPSSRKRPKDTVEPASAASPRSRANKKAKLDSPTSKPMDQDDIVIQVPRTPEAIESPASRPVPVPVPLPRPALPGNLAVDTGESQGTEQATSSIPTVASGIRKFVLREGKVRPVPPVLIAPAASEATPSKPAMANSSSTSVPIHPTTPKAVRATPPVLARSASNASSPNPSIVATNPRPNTSDSPPVLPNPNGGFTPESGSEPVAQRVLLTAAVPVASPAGVHAVPPASSTPRNVSPPSAAAAPVEEQGTLALATSVVAAGISSSPKAPAAGSSPDTSAAGLGALDSMNLRVITEILRIFSQSNQRMIQSQVEEINTALAKQAEEHKRQQAKQDDYHRKALAKMEATLLKRFDEQSAQMMSERGKHKEEIKELRQKLDEVVQQQNEIVQRQSSDGVMVGKLYEKISGLLHDIDQQAQAQLQAELATRTSQSSGSDQAMPSAHFAPTSHTR</sequence>
<reference evidence="6 7" key="1">
    <citation type="submission" date="2019-05" db="EMBL/GenBank/DDBJ databases">
        <title>Sporisorium graminicola CBS 10092 draft sequencing and annotation.</title>
        <authorList>
            <person name="Solano-Gonzalez S."/>
            <person name="Caddick M.X."/>
            <person name="Darby A."/>
        </authorList>
    </citation>
    <scope>NUCLEOTIDE SEQUENCE [LARGE SCALE GENOMIC DNA]</scope>
    <source>
        <strain evidence="6 7">CBS 10092</strain>
    </source>
</reference>
<feature type="compositionally biased region" description="Low complexity" evidence="4">
    <location>
        <begin position="81"/>
        <end position="137"/>
    </location>
</feature>
<feature type="region of interest" description="Disordered" evidence="4">
    <location>
        <begin position="1226"/>
        <end position="1306"/>
    </location>
</feature>
<dbReference type="Pfam" id="PF02373">
    <property type="entry name" value="JmjC"/>
    <property type="match status" value="1"/>
</dbReference>
<evidence type="ECO:0000313" key="7">
    <source>
        <dbReference type="Proteomes" id="UP000306050"/>
    </source>
</evidence>
<feature type="region of interest" description="Disordered" evidence="4">
    <location>
        <begin position="21"/>
        <end position="200"/>
    </location>
</feature>
<dbReference type="KEGG" id="sgra:EX895_005228"/>
<feature type="region of interest" description="Disordered" evidence="4">
    <location>
        <begin position="1325"/>
        <end position="1350"/>
    </location>
</feature>
<dbReference type="GeneID" id="40728123"/>
<feature type="compositionally biased region" description="Basic residues" evidence="4">
    <location>
        <begin position="1082"/>
        <end position="1092"/>
    </location>
</feature>
<feature type="compositionally biased region" description="Polar residues" evidence="4">
    <location>
        <begin position="1276"/>
        <end position="1288"/>
    </location>
</feature>
<feature type="compositionally biased region" description="Polar residues" evidence="4">
    <location>
        <begin position="250"/>
        <end position="274"/>
    </location>
</feature>
<dbReference type="SMART" id="SM00558">
    <property type="entry name" value="JmjC"/>
    <property type="match status" value="1"/>
</dbReference>
<dbReference type="RefSeq" id="XP_029737673.1">
    <property type="nucleotide sequence ID" value="XM_029885821.1"/>
</dbReference>
<feature type="region of interest" description="Disordered" evidence="4">
    <location>
        <begin position="398"/>
        <end position="445"/>
    </location>
</feature>
<feature type="compositionally biased region" description="Low complexity" evidence="4">
    <location>
        <begin position="1265"/>
        <end position="1275"/>
    </location>
</feature>
<evidence type="ECO:0000256" key="3">
    <source>
        <dbReference type="SAM" id="Coils"/>
    </source>
</evidence>
<dbReference type="PROSITE" id="PS51184">
    <property type="entry name" value="JMJC"/>
    <property type="match status" value="1"/>
</dbReference>
<dbReference type="Gene3D" id="2.60.120.650">
    <property type="entry name" value="Cupin"/>
    <property type="match status" value="1"/>
</dbReference>
<feature type="coiled-coil region" evidence="3">
    <location>
        <begin position="1460"/>
        <end position="1494"/>
    </location>
</feature>
<feature type="compositionally biased region" description="Polar residues" evidence="4">
    <location>
        <begin position="401"/>
        <end position="424"/>
    </location>
</feature>
<keyword evidence="2" id="KW-0539">Nucleus</keyword>
<feature type="region of interest" description="Disordered" evidence="4">
    <location>
        <begin position="223"/>
        <end position="274"/>
    </location>
</feature>
<dbReference type="InterPro" id="IPR011011">
    <property type="entry name" value="Znf_FYVE_PHD"/>
</dbReference>
<dbReference type="InterPro" id="IPR003347">
    <property type="entry name" value="JmjC_dom"/>
</dbReference>
<evidence type="ECO:0000256" key="2">
    <source>
        <dbReference type="ARBA" id="ARBA00023242"/>
    </source>
</evidence>
<feature type="compositionally biased region" description="Low complexity" evidence="4">
    <location>
        <begin position="225"/>
        <end position="239"/>
    </location>
</feature>
<dbReference type="Proteomes" id="UP000306050">
    <property type="component" value="Chromosome SGRAM_6"/>
</dbReference>
<feature type="region of interest" description="Disordered" evidence="4">
    <location>
        <begin position="1524"/>
        <end position="1554"/>
    </location>
</feature>
<name>A0A4U7KR64_9BASI</name>
<keyword evidence="3" id="KW-0175">Coiled coil</keyword>
<feature type="compositionally biased region" description="Polar residues" evidence="4">
    <location>
        <begin position="138"/>
        <end position="165"/>
    </location>
</feature>